<dbReference type="GO" id="GO:0005886">
    <property type="term" value="C:plasma membrane"/>
    <property type="evidence" value="ECO:0007669"/>
    <property type="project" value="UniProtKB-SubCell"/>
</dbReference>
<keyword evidence="4 7" id="KW-0812">Transmembrane</keyword>
<evidence type="ECO:0000256" key="4">
    <source>
        <dbReference type="ARBA" id="ARBA00022692"/>
    </source>
</evidence>
<keyword evidence="5 7" id="KW-1133">Transmembrane helix</keyword>
<feature type="transmembrane region" description="Helical" evidence="7">
    <location>
        <begin position="21"/>
        <end position="43"/>
    </location>
</feature>
<dbReference type="CDD" id="cd06261">
    <property type="entry name" value="TM_PBP2"/>
    <property type="match status" value="1"/>
</dbReference>
<feature type="transmembrane region" description="Helical" evidence="7">
    <location>
        <begin position="255"/>
        <end position="274"/>
    </location>
</feature>
<organism evidence="9 10">
    <name type="scientific">Rugamonas aquatica</name>
    <dbReference type="NCBI Taxonomy" id="2743357"/>
    <lineage>
        <taxon>Bacteria</taxon>
        <taxon>Pseudomonadati</taxon>
        <taxon>Pseudomonadota</taxon>
        <taxon>Betaproteobacteria</taxon>
        <taxon>Burkholderiales</taxon>
        <taxon>Oxalobacteraceae</taxon>
        <taxon>Telluria group</taxon>
        <taxon>Rugamonas</taxon>
    </lineage>
</organism>
<proteinExistence type="inferred from homology"/>
<dbReference type="InterPro" id="IPR035906">
    <property type="entry name" value="MetI-like_sf"/>
</dbReference>
<name>A0A6A7N2T6_9BURK</name>
<dbReference type="PANTHER" id="PTHR32243:SF24">
    <property type="entry name" value="DIACETYLCHITOBIOSE UPTAKE SYSTEM PERMEASE PROTEIN NGCG"/>
    <property type="match status" value="1"/>
</dbReference>
<feature type="transmembrane region" description="Helical" evidence="7">
    <location>
        <begin position="118"/>
        <end position="139"/>
    </location>
</feature>
<evidence type="ECO:0000256" key="5">
    <source>
        <dbReference type="ARBA" id="ARBA00022989"/>
    </source>
</evidence>
<feature type="transmembrane region" description="Helical" evidence="7">
    <location>
        <begin position="151"/>
        <end position="174"/>
    </location>
</feature>
<dbReference type="Pfam" id="PF00528">
    <property type="entry name" value="BPD_transp_1"/>
    <property type="match status" value="1"/>
</dbReference>
<dbReference type="RefSeq" id="WP_152838720.1">
    <property type="nucleotide sequence ID" value="NZ_WHUG01000005.1"/>
</dbReference>
<keyword evidence="6 7" id="KW-0472">Membrane</keyword>
<evidence type="ECO:0000256" key="1">
    <source>
        <dbReference type="ARBA" id="ARBA00004651"/>
    </source>
</evidence>
<evidence type="ECO:0000256" key="7">
    <source>
        <dbReference type="RuleBase" id="RU363032"/>
    </source>
</evidence>
<dbReference type="SUPFAM" id="SSF161098">
    <property type="entry name" value="MetI-like"/>
    <property type="match status" value="1"/>
</dbReference>
<sequence>MTAIAMNPSVPLAARFDLGRLMVHAALIAYTVLALFPIALILINSVKSRAAIFDDPLALPTMESLTFIGFQKVLASTNFLLYFGNSLYVTLLALLCIVLFGAMAAWALSEYSFMGNRVLTLFLALGIMIPIRLGTVAILELMVKLELVNTLAALILVYTAQGLPLAIMILSEFMRQVPSELKDAARCDGVGEVRIFFQVVLPLIRPAIATVAVFTMIPAWNDLWFPLILAPSDRTKTVTLGVQQFIGQYVTDWNSVLAALSLAVIPMLILYALFSRQLIRGLTAGAVK</sequence>
<dbReference type="Proteomes" id="UP000440498">
    <property type="component" value="Unassembled WGS sequence"/>
</dbReference>
<dbReference type="EMBL" id="WHUG01000005">
    <property type="protein sequence ID" value="MQA39404.1"/>
    <property type="molecule type" value="Genomic_DNA"/>
</dbReference>
<comment type="caution">
    <text evidence="9">The sequence shown here is derived from an EMBL/GenBank/DDBJ whole genome shotgun (WGS) entry which is preliminary data.</text>
</comment>
<evidence type="ECO:0000313" key="9">
    <source>
        <dbReference type="EMBL" id="MQA39404.1"/>
    </source>
</evidence>
<comment type="similarity">
    <text evidence="7">Belongs to the binding-protein-dependent transport system permease family.</text>
</comment>
<keyword evidence="3" id="KW-1003">Cell membrane</keyword>
<evidence type="ECO:0000256" key="6">
    <source>
        <dbReference type="ARBA" id="ARBA00023136"/>
    </source>
</evidence>
<protein>
    <submittedName>
        <fullName evidence="9">ABC transporter permease subunit</fullName>
    </submittedName>
</protein>
<dbReference type="AlphaFoldDB" id="A0A6A7N2T6"/>
<evidence type="ECO:0000313" key="10">
    <source>
        <dbReference type="Proteomes" id="UP000440498"/>
    </source>
</evidence>
<dbReference type="Gene3D" id="1.10.3720.10">
    <property type="entry name" value="MetI-like"/>
    <property type="match status" value="1"/>
</dbReference>
<feature type="transmembrane region" description="Helical" evidence="7">
    <location>
        <begin position="195"/>
        <end position="217"/>
    </location>
</feature>
<keyword evidence="2 7" id="KW-0813">Transport</keyword>
<dbReference type="InterPro" id="IPR050901">
    <property type="entry name" value="BP-dep_ABC_trans_perm"/>
</dbReference>
<keyword evidence="10" id="KW-1185">Reference proteome</keyword>
<reference evidence="9 10" key="1">
    <citation type="submission" date="2019-10" db="EMBL/GenBank/DDBJ databases">
        <title>Two novel species isolated from a subtropical stream in China.</title>
        <authorList>
            <person name="Lu H."/>
        </authorList>
    </citation>
    <scope>NUCLEOTIDE SEQUENCE [LARGE SCALE GENOMIC DNA]</scope>
    <source>
        <strain evidence="9 10">FT29W</strain>
    </source>
</reference>
<evidence type="ECO:0000259" key="8">
    <source>
        <dbReference type="PROSITE" id="PS50928"/>
    </source>
</evidence>
<feature type="domain" description="ABC transmembrane type-1" evidence="8">
    <location>
        <begin position="83"/>
        <end position="274"/>
    </location>
</feature>
<feature type="transmembrane region" description="Helical" evidence="7">
    <location>
        <begin position="87"/>
        <end position="106"/>
    </location>
</feature>
<accession>A0A6A7N2T6</accession>
<evidence type="ECO:0000256" key="2">
    <source>
        <dbReference type="ARBA" id="ARBA00022448"/>
    </source>
</evidence>
<comment type="subcellular location">
    <subcellularLocation>
        <location evidence="1 7">Cell membrane</location>
        <topology evidence="1 7">Multi-pass membrane protein</topology>
    </subcellularLocation>
</comment>
<dbReference type="PANTHER" id="PTHR32243">
    <property type="entry name" value="MALTOSE TRANSPORT SYSTEM PERMEASE-RELATED"/>
    <property type="match status" value="1"/>
</dbReference>
<dbReference type="InterPro" id="IPR000515">
    <property type="entry name" value="MetI-like"/>
</dbReference>
<gene>
    <name evidence="9" type="ORF">GEV02_14710</name>
</gene>
<evidence type="ECO:0000256" key="3">
    <source>
        <dbReference type="ARBA" id="ARBA00022475"/>
    </source>
</evidence>
<dbReference type="GO" id="GO:0055085">
    <property type="term" value="P:transmembrane transport"/>
    <property type="evidence" value="ECO:0007669"/>
    <property type="project" value="InterPro"/>
</dbReference>
<dbReference type="PROSITE" id="PS50928">
    <property type="entry name" value="ABC_TM1"/>
    <property type="match status" value="1"/>
</dbReference>